<proteinExistence type="predicted"/>
<keyword evidence="3" id="KW-0238">DNA-binding</keyword>
<dbReference type="FunFam" id="1.20.5.170:FF:000053">
    <property type="entry name" value="BZIP transcription factor AtfA"/>
    <property type="match status" value="1"/>
</dbReference>
<dbReference type="GO" id="GO:0003700">
    <property type="term" value="F:DNA-binding transcription factor activity"/>
    <property type="evidence" value="ECO:0007669"/>
    <property type="project" value="InterPro"/>
</dbReference>
<dbReference type="STRING" id="1160509.A0A3N4I8E4"/>
<evidence type="ECO:0000256" key="2">
    <source>
        <dbReference type="ARBA" id="ARBA00023015"/>
    </source>
</evidence>
<feature type="compositionally biased region" description="Pro residues" evidence="7">
    <location>
        <begin position="58"/>
        <end position="72"/>
    </location>
</feature>
<evidence type="ECO:0000313" key="10">
    <source>
        <dbReference type="Proteomes" id="UP000275078"/>
    </source>
</evidence>
<keyword evidence="2" id="KW-0805">Transcription regulation</keyword>
<keyword evidence="5" id="KW-0539">Nucleus</keyword>
<dbReference type="Gene3D" id="1.20.5.170">
    <property type="match status" value="1"/>
</dbReference>
<evidence type="ECO:0000256" key="7">
    <source>
        <dbReference type="SAM" id="MobiDB-lite"/>
    </source>
</evidence>
<evidence type="ECO:0000256" key="5">
    <source>
        <dbReference type="ARBA" id="ARBA00023242"/>
    </source>
</evidence>
<dbReference type="PANTHER" id="PTHR19304">
    <property type="entry name" value="CYCLIC-AMP RESPONSE ELEMENT BINDING PROTEIN"/>
    <property type="match status" value="1"/>
</dbReference>
<dbReference type="InterPro" id="IPR046347">
    <property type="entry name" value="bZIP_sf"/>
</dbReference>
<dbReference type="Pfam" id="PF11785">
    <property type="entry name" value="Aft1_OSA"/>
    <property type="match status" value="1"/>
</dbReference>
<dbReference type="EMBL" id="ML119688">
    <property type="protein sequence ID" value="RPA80400.1"/>
    <property type="molecule type" value="Genomic_DNA"/>
</dbReference>
<dbReference type="InterPro" id="IPR051027">
    <property type="entry name" value="bZIP_transcription_factors"/>
</dbReference>
<dbReference type="AlphaFoldDB" id="A0A3N4I8E4"/>
<feature type="domain" description="BZIP" evidence="8">
    <location>
        <begin position="422"/>
        <end position="485"/>
    </location>
</feature>
<name>A0A3N4I8E4_ASCIM</name>
<evidence type="ECO:0000256" key="4">
    <source>
        <dbReference type="ARBA" id="ARBA00023163"/>
    </source>
</evidence>
<dbReference type="InterPro" id="IPR002112">
    <property type="entry name" value="Leuzip_Jun"/>
</dbReference>
<accession>A0A3N4I8E4</accession>
<feature type="region of interest" description="Disordered" evidence="7">
    <location>
        <begin position="1"/>
        <end position="85"/>
    </location>
</feature>
<evidence type="ECO:0000256" key="6">
    <source>
        <dbReference type="SAM" id="Coils"/>
    </source>
</evidence>
<evidence type="ECO:0000313" key="9">
    <source>
        <dbReference type="EMBL" id="RPA80400.1"/>
    </source>
</evidence>
<feature type="compositionally biased region" description="Basic and acidic residues" evidence="7">
    <location>
        <begin position="414"/>
        <end position="427"/>
    </location>
</feature>
<dbReference type="Pfam" id="PF11786">
    <property type="entry name" value="Aft1_HRA"/>
    <property type="match status" value="1"/>
</dbReference>
<keyword evidence="4" id="KW-0804">Transcription</keyword>
<dbReference type="InterPro" id="IPR020956">
    <property type="entry name" value="TF_Aft1_OSM"/>
</dbReference>
<reference evidence="9 10" key="1">
    <citation type="journal article" date="2018" name="Nat. Ecol. Evol.">
        <title>Pezizomycetes genomes reveal the molecular basis of ectomycorrhizal truffle lifestyle.</title>
        <authorList>
            <person name="Murat C."/>
            <person name="Payen T."/>
            <person name="Noel B."/>
            <person name="Kuo A."/>
            <person name="Morin E."/>
            <person name="Chen J."/>
            <person name="Kohler A."/>
            <person name="Krizsan K."/>
            <person name="Balestrini R."/>
            <person name="Da Silva C."/>
            <person name="Montanini B."/>
            <person name="Hainaut M."/>
            <person name="Levati E."/>
            <person name="Barry K.W."/>
            <person name="Belfiori B."/>
            <person name="Cichocki N."/>
            <person name="Clum A."/>
            <person name="Dockter R.B."/>
            <person name="Fauchery L."/>
            <person name="Guy J."/>
            <person name="Iotti M."/>
            <person name="Le Tacon F."/>
            <person name="Lindquist E.A."/>
            <person name="Lipzen A."/>
            <person name="Malagnac F."/>
            <person name="Mello A."/>
            <person name="Molinier V."/>
            <person name="Miyauchi S."/>
            <person name="Poulain J."/>
            <person name="Riccioni C."/>
            <person name="Rubini A."/>
            <person name="Sitrit Y."/>
            <person name="Splivallo R."/>
            <person name="Traeger S."/>
            <person name="Wang M."/>
            <person name="Zifcakova L."/>
            <person name="Wipf D."/>
            <person name="Zambonelli A."/>
            <person name="Paolocci F."/>
            <person name="Nowrousian M."/>
            <person name="Ottonello S."/>
            <person name="Baldrian P."/>
            <person name="Spatafora J.W."/>
            <person name="Henrissat B."/>
            <person name="Nagy L.G."/>
            <person name="Aury J.M."/>
            <person name="Wincker P."/>
            <person name="Grigoriev I.V."/>
            <person name="Bonfante P."/>
            <person name="Martin F.M."/>
        </authorList>
    </citation>
    <scope>NUCLEOTIDE SEQUENCE [LARGE SCALE GENOMIC DNA]</scope>
    <source>
        <strain evidence="9 10">RN42</strain>
    </source>
</reference>
<dbReference type="InterPro" id="IPR021755">
    <property type="entry name" value="TF_Aft1_HRA"/>
</dbReference>
<dbReference type="SMART" id="SM00338">
    <property type="entry name" value="BRLZ"/>
    <property type="match status" value="1"/>
</dbReference>
<evidence type="ECO:0000259" key="8">
    <source>
        <dbReference type="PROSITE" id="PS50217"/>
    </source>
</evidence>
<feature type="compositionally biased region" description="Low complexity" evidence="7">
    <location>
        <begin position="31"/>
        <end position="46"/>
    </location>
</feature>
<organism evidence="9 10">
    <name type="scientific">Ascobolus immersus RN42</name>
    <dbReference type="NCBI Taxonomy" id="1160509"/>
    <lineage>
        <taxon>Eukaryota</taxon>
        <taxon>Fungi</taxon>
        <taxon>Dikarya</taxon>
        <taxon>Ascomycota</taxon>
        <taxon>Pezizomycotina</taxon>
        <taxon>Pezizomycetes</taxon>
        <taxon>Pezizales</taxon>
        <taxon>Ascobolaceae</taxon>
        <taxon>Ascobolus</taxon>
    </lineage>
</organism>
<dbReference type="Proteomes" id="UP000275078">
    <property type="component" value="Unassembled WGS sequence"/>
</dbReference>
<dbReference type="PROSITE" id="PS50217">
    <property type="entry name" value="BZIP"/>
    <property type="match status" value="1"/>
</dbReference>
<feature type="compositionally biased region" description="Low complexity" evidence="7">
    <location>
        <begin position="352"/>
        <end position="363"/>
    </location>
</feature>
<dbReference type="GO" id="GO:0003677">
    <property type="term" value="F:DNA binding"/>
    <property type="evidence" value="ECO:0007669"/>
    <property type="project" value="UniProtKB-KW"/>
</dbReference>
<feature type="region of interest" description="Disordered" evidence="7">
    <location>
        <begin position="312"/>
        <end position="427"/>
    </location>
</feature>
<protein>
    <recommendedName>
        <fullName evidence="8">BZIP domain-containing protein</fullName>
    </recommendedName>
</protein>
<feature type="coiled-coil region" evidence="6">
    <location>
        <begin position="447"/>
        <end position="481"/>
    </location>
</feature>
<dbReference type="InterPro" id="IPR021756">
    <property type="entry name" value="TF_Aft1_HRR"/>
</dbReference>
<sequence>MAAVLQARAEQHHLNNAMESREGDKNLSRPSSVVNNTKSTTVTTNSEKPAPKATSVPPLNPDHGPPPPPPAVETPGGANDYFSYNNRFAEEPNPFEQSFAHGETTPKAILPPVASIASPAPLGPGTGNSSVFNWPNSLRSGPLSPAMLQGPAVNTSMPPSGPLGFDQHLRTGLTPNESGIRSGLTPGGGGFFPTSSPASQLFQQFVTPGVSTPGTMEFKKTAMSAAAKKSGFTASTSPQMEKTTLPDVSSISNDLANKSRRASLIDNMHDPGQTAAANGLYLLAQQTHTQPDNQYGNGTIMPAQSLAPSSLMTETSGMHKPPLITNMPGGPTLGRMSNNTRGISEMSEDMSDSGSENAGSTSGRGRGKRGASAAGSRRKTSDDSGKARKRSKVSGDGSDDEMGDDDKNQQNGEKSNKKMTDEEKRKNFLERNRVAALKCRQRKKQWLASLQKKVEIYTSENDALSAQVTSLREELVALKTLLLAHKDCPGFPQNLNLDAITGLSTMQLPDYVTHGGYQMNPNVMAQQPGARRFS</sequence>
<dbReference type="CDD" id="cd14687">
    <property type="entry name" value="bZIP_ATF2"/>
    <property type="match status" value="1"/>
</dbReference>
<dbReference type="InterPro" id="IPR004827">
    <property type="entry name" value="bZIP"/>
</dbReference>
<feature type="compositionally biased region" description="Basic and acidic residues" evidence="7">
    <location>
        <begin position="9"/>
        <end position="27"/>
    </location>
</feature>
<dbReference type="GO" id="GO:0005634">
    <property type="term" value="C:nucleus"/>
    <property type="evidence" value="ECO:0007669"/>
    <property type="project" value="UniProtKB-SubCell"/>
</dbReference>
<dbReference type="PRINTS" id="PR00043">
    <property type="entry name" value="LEUZIPPRJUN"/>
</dbReference>
<keyword evidence="10" id="KW-1185">Reference proteome</keyword>
<comment type="subcellular location">
    <subcellularLocation>
        <location evidence="1">Nucleus</location>
    </subcellularLocation>
</comment>
<evidence type="ECO:0000256" key="3">
    <source>
        <dbReference type="ARBA" id="ARBA00023125"/>
    </source>
</evidence>
<dbReference type="Pfam" id="PF00170">
    <property type="entry name" value="bZIP_1"/>
    <property type="match status" value="1"/>
</dbReference>
<evidence type="ECO:0000256" key="1">
    <source>
        <dbReference type="ARBA" id="ARBA00004123"/>
    </source>
</evidence>
<keyword evidence="6" id="KW-0175">Coiled coil</keyword>
<dbReference type="OrthoDB" id="295274at2759"/>
<gene>
    <name evidence="9" type="ORF">BJ508DRAFT_327306</name>
</gene>
<dbReference type="SUPFAM" id="SSF57959">
    <property type="entry name" value="Leucine zipper domain"/>
    <property type="match status" value="1"/>
</dbReference>
<dbReference type="Pfam" id="PF11787">
    <property type="entry name" value="Aft1_HRR"/>
    <property type="match status" value="1"/>
</dbReference>